<sequence length="431" mass="49135">MNKMDAGSLTPGRLTVILTLSIIIGLISSTLGGSSTSNSAQNFTSSLTQRLTTPIQITLQPGIIKPKIDVKNYTIQLKIRTSETFRAELINNTSELYQNYTKASKTVLNELYKNILGFNAIVIKSFSNGSVICHYEVLFNLRVTSRNGITATYIHDIIIQKIKLSKILKNLPGDFDVAYFDAQMTKFSKSDAAKRLTDPCFDACSGHSQCEMINSPEVIKCSCKEGFKGEDCRDVDSTITVHDRIIIIVSSVCGAIALILIVMICMCLCNRNKHKGSSQELYSRDSLYWSRKWRENSFMKSKNRAYKPEADRAWRSMDNNFGDRAEQKVGDMDRRYEKPSRDSYEMVYSPSRSIYGRHYDTTQRPARDFDETDLQYKQIRDPYSHSGELMIYQPTRSPRVNADLRVYSDYAAVAPKYQANPYEEQRHSREV</sequence>
<evidence type="ECO:0000259" key="3">
    <source>
        <dbReference type="PROSITE" id="PS50024"/>
    </source>
</evidence>
<reference evidence="5 6" key="1">
    <citation type="journal article" date="2013" name="Nature">
        <title>Insights into bilaterian evolution from three spiralian genomes.</title>
        <authorList>
            <person name="Simakov O."/>
            <person name="Marletaz F."/>
            <person name="Cho S.J."/>
            <person name="Edsinger-Gonzales E."/>
            <person name="Havlak P."/>
            <person name="Hellsten U."/>
            <person name="Kuo D.H."/>
            <person name="Larsson T."/>
            <person name="Lv J."/>
            <person name="Arendt D."/>
            <person name="Savage R."/>
            <person name="Osoegawa K."/>
            <person name="de Jong P."/>
            <person name="Grimwood J."/>
            <person name="Chapman J.A."/>
            <person name="Shapiro H."/>
            <person name="Aerts A."/>
            <person name="Otillar R.P."/>
            <person name="Terry A.Y."/>
            <person name="Boore J.L."/>
            <person name="Grigoriev I.V."/>
            <person name="Lindberg D.R."/>
            <person name="Seaver E.C."/>
            <person name="Weisblat D.A."/>
            <person name="Putnam N.H."/>
            <person name="Rokhsar D.S."/>
        </authorList>
    </citation>
    <scope>NUCLEOTIDE SEQUENCE [LARGE SCALE GENOMIC DNA]</scope>
</reference>
<dbReference type="InterPro" id="IPR000082">
    <property type="entry name" value="SEA_dom"/>
</dbReference>
<name>V4AXN7_LOTGI</name>
<evidence type="ECO:0000256" key="1">
    <source>
        <dbReference type="PROSITE-ProRule" id="PRU00076"/>
    </source>
</evidence>
<feature type="domain" description="SEA" evidence="3">
    <location>
        <begin position="69"/>
        <end position="189"/>
    </location>
</feature>
<dbReference type="CTD" id="20250842"/>
<dbReference type="RefSeq" id="XP_009049520.1">
    <property type="nucleotide sequence ID" value="XM_009051272.1"/>
</dbReference>
<dbReference type="OMA" id="RCTHADS"/>
<protein>
    <recommendedName>
        <fullName evidence="7">EGF-like domain-containing protein</fullName>
    </recommendedName>
</protein>
<keyword evidence="6" id="KW-1185">Reference proteome</keyword>
<evidence type="ECO:0000256" key="2">
    <source>
        <dbReference type="SAM" id="Phobius"/>
    </source>
</evidence>
<dbReference type="SUPFAM" id="SSF82671">
    <property type="entry name" value="SEA domain"/>
    <property type="match status" value="1"/>
</dbReference>
<feature type="transmembrane region" description="Helical" evidence="2">
    <location>
        <begin position="245"/>
        <end position="269"/>
    </location>
</feature>
<dbReference type="PROSITE" id="PS50026">
    <property type="entry name" value="EGF_3"/>
    <property type="match status" value="1"/>
</dbReference>
<feature type="disulfide bond" evidence="1">
    <location>
        <begin position="223"/>
        <end position="232"/>
    </location>
</feature>
<evidence type="ECO:0000259" key="4">
    <source>
        <dbReference type="PROSITE" id="PS50026"/>
    </source>
</evidence>
<accession>V4AXN7</accession>
<gene>
    <name evidence="5" type="ORF">LOTGIDRAFT_238708</name>
</gene>
<dbReference type="InterPro" id="IPR000742">
    <property type="entry name" value="EGF"/>
</dbReference>
<dbReference type="EMBL" id="KB200907">
    <property type="protein sequence ID" value="ESO99810.1"/>
    <property type="molecule type" value="Genomic_DNA"/>
</dbReference>
<dbReference type="PROSITE" id="PS50024">
    <property type="entry name" value="SEA"/>
    <property type="match status" value="1"/>
</dbReference>
<evidence type="ECO:0000313" key="5">
    <source>
        <dbReference type="EMBL" id="ESO99810.1"/>
    </source>
</evidence>
<dbReference type="HOGENOM" id="CLU_636624_0_0_1"/>
<evidence type="ECO:0000313" key="6">
    <source>
        <dbReference type="Proteomes" id="UP000030746"/>
    </source>
</evidence>
<feature type="disulfide bond" evidence="1">
    <location>
        <begin position="200"/>
        <end position="210"/>
    </location>
</feature>
<feature type="domain" description="EGF-like" evidence="4">
    <location>
        <begin position="196"/>
        <end position="233"/>
    </location>
</feature>
<dbReference type="PROSITE" id="PS00022">
    <property type="entry name" value="EGF_1"/>
    <property type="match status" value="1"/>
</dbReference>
<dbReference type="AlphaFoldDB" id="V4AXN7"/>
<feature type="disulfide bond" evidence="1">
    <location>
        <begin position="204"/>
        <end position="221"/>
    </location>
</feature>
<evidence type="ECO:0008006" key="7">
    <source>
        <dbReference type="Google" id="ProtNLM"/>
    </source>
</evidence>
<keyword evidence="2" id="KW-1133">Transmembrane helix</keyword>
<dbReference type="KEGG" id="lgi:LOTGIDRAFT_238708"/>
<dbReference type="PROSITE" id="PS01186">
    <property type="entry name" value="EGF_2"/>
    <property type="match status" value="1"/>
</dbReference>
<dbReference type="Pfam" id="PF01390">
    <property type="entry name" value="SEA"/>
    <property type="match status" value="1"/>
</dbReference>
<proteinExistence type="predicted"/>
<dbReference type="OrthoDB" id="6142616at2759"/>
<organism evidence="5 6">
    <name type="scientific">Lottia gigantea</name>
    <name type="common">Giant owl limpet</name>
    <dbReference type="NCBI Taxonomy" id="225164"/>
    <lineage>
        <taxon>Eukaryota</taxon>
        <taxon>Metazoa</taxon>
        <taxon>Spiralia</taxon>
        <taxon>Lophotrochozoa</taxon>
        <taxon>Mollusca</taxon>
        <taxon>Gastropoda</taxon>
        <taxon>Patellogastropoda</taxon>
        <taxon>Lottioidea</taxon>
        <taxon>Lottiidae</taxon>
        <taxon>Lottia</taxon>
    </lineage>
</organism>
<keyword evidence="2" id="KW-0812">Transmembrane</keyword>
<keyword evidence="1" id="KW-1015">Disulfide bond</keyword>
<dbReference type="InterPro" id="IPR036364">
    <property type="entry name" value="SEA_dom_sf"/>
</dbReference>
<keyword evidence="2" id="KW-0472">Membrane</keyword>
<keyword evidence="1" id="KW-0245">EGF-like domain</keyword>
<dbReference type="Proteomes" id="UP000030746">
    <property type="component" value="Unassembled WGS sequence"/>
</dbReference>
<dbReference type="GeneID" id="20250842"/>